<dbReference type="InterPro" id="IPR001932">
    <property type="entry name" value="PPM-type_phosphatase-like_dom"/>
</dbReference>
<dbReference type="EMBL" id="FODY01000001">
    <property type="protein sequence ID" value="SEO30683.1"/>
    <property type="molecule type" value="Genomic_DNA"/>
</dbReference>
<dbReference type="GO" id="GO:0004722">
    <property type="term" value="F:protein serine/threonine phosphatase activity"/>
    <property type="evidence" value="ECO:0007669"/>
    <property type="project" value="InterPro"/>
</dbReference>
<dbReference type="InterPro" id="IPR015655">
    <property type="entry name" value="PP2C"/>
</dbReference>
<dbReference type="OrthoDB" id="9801841at2"/>
<dbReference type="RefSeq" id="WP_091743485.1">
    <property type="nucleotide sequence ID" value="NZ_FODY01000001.1"/>
</dbReference>
<dbReference type="NCBIfam" id="NF033484">
    <property type="entry name" value="Stp1_PP2C_phos"/>
    <property type="match status" value="1"/>
</dbReference>
<dbReference type="SUPFAM" id="SSF81606">
    <property type="entry name" value="PP2C-like"/>
    <property type="match status" value="1"/>
</dbReference>
<dbReference type="SMART" id="SM00331">
    <property type="entry name" value="PP2C_SIG"/>
    <property type="match status" value="1"/>
</dbReference>
<dbReference type="STRING" id="112903.SAMN04490178_101158"/>
<dbReference type="PANTHER" id="PTHR13832">
    <property type="entry name" value="PROTEIN PHOSPHATASE 2C"/>
    <property type="match status" value="1"/>
</dbReference>
<protein>
    <submittedName>
        <fullName evidence="2">Protein phosphatase</fullName>
    </submittedName>
</protein>
<proteinExistence type="predicted"/>
<evidence type="ECO:0000313" key="2">
    <source>
        <dbReference type="EMBL" id="SEO30683.1"/>
    </source>
</evidence>
<evidence type="ECO:0000259" key="1">
    <source>
        <dbReference type="PROSITE" id="PS51746"/>
    </source>
</evidence>
<dbReference type="PROSITE" id="PS51746">
    <property type="entry name" value="PPM_2"/>
    <property type="match status" value="1"/>
</dbReference>
<dbReference type="Proteomes" id="UP000198847">
    <property type="component" value="Unassembled WGS sequence"/>
</dbReference>
<dbReference type="Pfam" id="PF13672">
    <property type="entry name" value="PP2C_2"/>
    <property type="match status" value="1"/>
</dbReference>
<evidence type="ECO:0000313" key="3">
    <source>
        <dbReference type="Proteomes" id="UP000198847"/>
    </source>
</evidence>
<dbReference type="PANTHER" id="PTHR13832:SF827">
    <property type="entry name" value="PROTEIN PHOSPHATASE 1L"/>
    <property type="match status" value="1"/>
</dbReference>
<gene>
    <name evidence="2" type="ORF">SAMN04490178_101158</name>
</gene>
<dbReference type="Gene3D" id="3.60.40.10">
    <property type="entry name" value="PPM-type phosphatase domain"/>
    <property type="match status" value="1"/>
</dbReference>
<dbReference type="InterPro" id="IPR036457">
    <property type="entry name" value="PPM-type-like_dom_sf"/>
</dbReference>
<sequence length="241" mass="26492">MLASVKSDIGRMREINEDSYAFHPPYLFAVADGMGGHAAGEVASGLAIRALLEQVEAGYGKIPLQNLMEDAISHANELIYQASLSKPEYLGMGTTLTAVYVETDTVYWSHVGDSRLYLFQKENMLQITSDHSLVWELFLNGNITRDEMQTHPQRNMLTRAVGTSPDIKIDSGVFQWKPGDHILLCTDGLTNMLSEQDILQILSVNGAAVESQKVVDNLIDKANAAGGMDNITAIWLQYGDV</sequence>
<dbReference type="AlphaFoldDB" id="A0A1H8NMS3"/>
<organism evidence="2 3">
    <name type="scientific">Propionispora vibrioides</name>
    <dbReference type="NCBI Taxonomy" id="112903"/>
    <lineage>
        <taxon>Bacteria</taxon>
        <taxon>Bacillati</taxon>
        <taxon>Bacillota</taxon>
        <taxon>Negativicutes</taxon>
        <taxon>Selenomonadales</taxon>
        <taxon>Sporomusaceae</taxon>
        <taxon>Propionispora</taxon>
    </lineage>
</organism>
<dbReference type="CDD" id="cd00143">
    <property type="entry name" value="PP2Cc"/>
    <property type="match status" value="1"/>
</dbReference>
<name>A0A1H8NMS3_9FIRM</name>
<dbReference type="SMART" id="SM00332">
    <property type="entry name" value="PP2Cc"/>
    <property type="match status" value="1"/>
</dbReference>
<keyword evidence="3" id="KW-1185">Reference proteome</keyword>
<feature type="domain" description="PPM-type phosphatase" evidence="1">
    <location>
        <begin position="2"/>
        <end position="238"/>
    </location>
</feature>
<reference evidence="2 3" key="1">
    <citation type="submission" date="2016-10" db="EMBL/GenBank/DDBJ databases">
        <authorList>
            <person name="de Groot N.N."/>
        </authorList>
    </citation>
    <scope>NUCLEOTIDE SEQUENCE [LARGE SCALE GENOMIC DNA]</scope>
    <source>
        <strain evidence="2 3">DSM 13305</strain>
    </source>
</reference>
<accession>A0A1H8NMS3</accession>